<proteinExistence type="predicted"/>
<dbReference type="PROSITE" id="PS00022">
    <property type="entry name" value="EGF_1"/>
    <property type="match status" value="1"/>
</dbReference>
<dbReference type="EMBL" id="JAGDFM010000033">
    <property type="protein sequence ID" value="KAG7390340.1"/>
    <property type="molecule type" value="Genomic_DNA"/>
</dbReference>
<reference evidence="4" key="1">
    <citation type="submission" date="2021-02" db="EMBL/GenBank/DDBJ databases">
        <authorList>
            <person name="Palmer J.M."/>
        </authorList>
    </citation>
    <scope>NUCLEOTIDE SEQUENCE</scope>
    <source>
        <strain evidence="4">SCRP734</strain>
    </source>
</reference>
<feature type="compositionally biased region" description="Polar residues" evidence="2">
    <location>
        <begin position="11"/>
        <end position="20"/>
    </location>
</feature>
<keyword evidence="1" id="KW-0245">EGF-like domain</keyword>
<organism evidence="4 5">
    <name type="scientific">Phytophthora pseudosyringae</name>
    <dbReference type="NCBI Taxonomy" id="221518"/>
    <lineage>
        <taxon>Eukaryota</taxon>
        <taxon>Sar</taxon>
        <taxon>Stramenopiles</taxon>
        <taxon>Oomycota</taxon>
        <taxon>Peronosporomycetes</taxon>
        <taxon>Peronosporales</taxon>
        <taxon>Peronosporaceae</taxon>
        <taxon>Phytophthora</taxon>
    </lineage>
</organism>
<comment type="caution">
    <text evidence="4">The sequence shown here is derived from an EMBL/GenBank/DDBJ whole genome shotgun (WGS) entry which is preliminary data.</text>
</comment>
<dbReference type="AlphaFoldDB" id="A0A8T1WDS2"/>
<evidence type="ECO:0000256" key="2">
    <source>
        <dbReference type="SAM" id="MobiDB-lite"/>
    </source>
</evidence>
<feature type="disulfide bond" evidence="1">
    <location>
        <begin position="345"/>
        <end position="354"/>
    </location>
</feature>
<keyword evidence="5" id="KW-1185">Reference proteome</keyword>
<dbReference type="InterPro" id="IPR000742">
    <property type="entry name" value="EGF"/>
</dbReference>
<feature type="region of interest" description="Disordered" evidence="2">
    <location>
        <begin position="1"/>
        <end position="20"/>
    </location>
</feature>
<evidence type="ECO:0000313" key="5">
    <source>
        <dbReference type="Proteomes" id="UP000694044"/>
    </source>
</evidence>
<feature type="domain" description="EGF-like" evidence="3">
    <location>
        <begin position="322"/>
        <end position="355"/>
    </location>
</feature>
<protein>
    <recommendedName>
        <fullName evidence="3">EGF-like domain-containing protein</fullName>
    </recommendedName>
</protein>
<dbReference type="PROSITE" id="PS50026">
    <property type="entry name" value="EGF_3"/>
    <property type="match status" value="1"/>
</dbReference>
<evidence type="ECO:0000256" key="1">
    <source>
        <dbReference type="PROSITE-ProRule" id="PRU00076"/>
    </source>
</evidence>
<dbReference type="Proteomes" id="UP000694044">
    <property type="component" value="Unassembled WGS sequence"/>
</dbReference>
<sequence>MEEAAAFGGSLRTQTIPESEITSLETCRTESGCMDESDRCERKEFRSHPWRSIEKFRFTAHTPSLLTSHEVPDVGRVRHGVNRGRGCRRRSPYYRTSDAYCEKNYPGTVCISVNNYGDVISKCTPNTSKRPACRGAQSGLCPSYQSADLGYLNARCVFVSAENLSLSSSGSGSRRLASSSGSSSTAATSDSSSSASSTIEASSTAAEASSSASNASSSDADALYTTTIDGEEVTGQFVCLDVSDCDSKAADASTCSPSACGSSDSKEQCTYQGTCTYKSRSESPSAWACATLVSRATLSVCKKGFDGKEYDGKQAMANKRCTRCTNDLACQHNNTCTTDTGKCVCAAGYSGDTCGAVEDACTTTGCGDGDCQVLTNESAACYCPSCSPSCSLCNMLSNNYTFDCSTCVTDAAMTTQTSKLLILSSVVATASGS</sequence>
<evidence type="ECO:0000259" key="3">
    <source>
        <dbReference type="PROSITE" id="PS50026"/>
    </source>
</evidence>
<accession>A0A8T1WDS2</accession>
<evidence type="ECO:0000313" key="4">
    <source>
        <dbReference type="EMBL" id="KAG7390340.1"/>
    </source>
</evidence>
<comment type="caution">
    <text evidence="1">Lacks conserved residue(s) required for the propagation of feature annotation.</text>
</comment>
<gene>
    <name evidence="4" type="ORF">PHYPSEUDO_008168</name>
</gene>
<dbReference type="OrthoDB" id="127422at2759"/>
<keyword evidence="1" id="KW-1015">Disulfide bond</keyword>
<dbReference type="PROSITE" id="PS01186">
    <property type="entry name" value="EGF_2"/>
    <property type="match status" value="1"/>
</dbReference>
<feature type="region of interest" description="Disordered" evidence="2">
    <location>
        <begin position="165"/>
        <end position="196"/>
    </location>
</feature>
<name>A0A8T1WDS2_9STRA</name>